<dbReference type="PANTHER" id="PTHR43080:SF2">
    <property type="entry name" value="CBS DOMAIN-CONTAINING PROTEIN"/>
    <property type="match status" value="1"/>
</dbReference>
<dbReference type="SUPFAM" id="SSF54631">
    <property type="entry name" value="CBS-domain pair"/>
    <property type="match status" value="1"/>
</dbReference>
<dbReference type="OrthoDB" id="9807125at2"/>
<dbReference type="EMBL" id="QJJK01000006">
    <property type="protein sequence ID" value="PXW58270.1"/>
    <property type="molecule type" value="Genomic_DNA"/>
</dbReference>
<evidence type="ECO:0000313" key="4">
    <source>
        <dbReference type="Proteomes" id="UP000248021"/>
    </source>
</evidence>
<dbReference type="InterPro" id="IPR046342">
    <property type="entry name" value="CBS_dom_sf"/>
</dbReference>
<dbReference type="Proteomes" id="UP000248021">
    <property type="component" value="Unassembled WGS sequence"/>
</dbReference>
<dbReference type="PANTHER" id="PTHR43080">
    <property type="entry name" value="CBS DOMAIN-CONTAINING PROTEIN CBSX3, MITOCHONDRIAL"/>
    <property type="match status" value="1"/>
</dbReference>
<evidence type="ECO:0000256" key="2">
    <source>
        <dbReference type="PROSITE-ProRule" id="PRU00703"/>
    </source>
</evidence>
<keyword evidence="4" id="KW-1185">Reference proteome</keyword>
<protein>
    <submittedName>
        <fullName evidence="3">CBS domain protein</fullName>
    </submittedName>
</protein>
<dbReference type="InterPro" id="IPR044725">
    <property type="entry name" value="CBSX3_CBS_dom"/>
</dbReference>
<evidence type="ECO:0000256" key="1">
    <source>
        <dbReference type="ARBA" id="ARBA00023122"/>
    </source>
</evidence>
<keyword evidence="1 2" id="KW-0129">CBS domain</keyword>
<organism evidence="3 4">
    <name type="scientific">Chelatococcus asaccharovorans</name>
    <dbReference type="NCBI Taxonomy" id="28210"/>
    <lineage>
        <taxon>Bacteria</taxon>
        <taxon>Pseudomonadati</taxon>
        <taxon>Pseudomonadota</taxon>
        <taxon>Alphaproteobacteria</taxon>
        <taxon>Hyphomicrobiales</taxon>
        <taxon>Chelatococcaceae</taxon>
        <taxon>Chelatococcus</taxon>
    </lineage>
</organism>
<comment type="caution">
    <text evidence="3">The sequence shown here is derived from an EMBL/GenBank/DDBJ whole genome shotgun (WGS) entry which is preliminary data.</text>
</comment>
<dbReference type="InterPro" id="IPR051257">
    <property type="entry name" value="Diverse_CBS-Domain"/>
</dbReference>
<dbReference type="Pfam" id="PF00571">
    <property type="entry name" value="CBS"/>
    <property type="match status" value="2"/>
</dbReference>
<reference evidence="3 4" key="1">
    <citation type="submission" date="2018-05" db="EMBL/GenBank/DDBJ databases">
        <title>Genomic Encyclopedia of Type Strains, Phase IV (KMG-IV): sequencing the most valuable type-strain genomes for metagenomic binning, comparative biology and taxonomic classification.</title>
        <authorList>
            <person name="Goeker M."/>
        </authorList>
    </citation>
    <scope>NUCLEOTIDE SEQUENCE [LARGE SCALE GENOMIC DNA]</scope>
    <source>
        <strain evidence="3 4">DSM 6462</strain>
    </source>
</reference>
<dbReference type="Gene3D" id="3.10.580.10">
    <property type="entry name" value="CBS-domain"/>
    <property type="match status" value="1"/>
</dbReference>
<accession>A0A2V3U5M1</accession>
<name>A0A2V3U5M1_9HYPH</name>
<dbReference type="RefSeq" id="WP_110375545.1">
    <property type="nucleotide sequence ID" value="NZ_CAKNFM010000006.1"/>
</dbReference>
<dbReference type="AlphaFoldDB" id="A0A2V3U5M1"/>
<gene>
    <name evidence="3" type="ORF">C7450_106452</name>
</gene>
<dbReference type="CDD" id="cd04623">
    <property type="entry name" value="CBS_pair_bac_euk"/>
    <property type="match status" value="1"/>
</dbReference>
<evidence type="ECO:0000313" key="3">
    <source>
        <dbReference type="EMBL" id="PXW58270.1"/>
    </source>
</evidence>
<proteinExistence type="predicted"/>
<dbReference type="InterPro" id="IPR000644">
    <property type="entry name" value="CBS_dom"/>
</dbReference>
<dbReference type="PROSITE" id="PS51371">
    <property type="entry name" value="CBS"/>
    <property type="match status" value="2"/>
</dbReference>
<sequence>MSVDRILAMKGGDVVTIPPHRTLDEAVKLLAEKHIGALVVAGADRKVLGIITERDIVRVLAKEGAVAFSEAVSAHMTANVRTCTGSFLVNDVMELMTLGKFRHVPVVENGVLVGIISIGDVVKHRLAEVEHEHQILREYIATA</sequence>
<dbReference type="SMART" id="SM00116">
    <property type="entry name" value="CBS"/>
    <property type="match status" value="2"/>
</dbReference>